<organism evidence="1">
    <name type="scientific">Lygus hesperus</name>
    <name type="common">Western plant bug</name>
    <dbReference type="NCBI Taxonomy" id="30085"/>
    <lineage>
        <taxon>Eukaryota</taxon>
        <taxon>Metazoa</taxon>
        <taxon>Ecdysozoa</taxon>
        <taxon>Arthropoda</taxon>
        <taxon>Hexapoda</taxon>
        <taxon>Insecta</taxon>
        <taxon>Pterygota</taxon>
        <taxon>Neoptera</taxon>
        <taxon>Paraneoptera</taxon>
        <taxon>Hemiptera</taxon>
        <taxon>Heteroptera</taxon>
        <taxon>Panheteroptera</taxon>
        <taxon>Cimicomorpha</taxon>
        <taxon>Miridae</taxon>
        <taxon>Mirini</taxon>
        <taxon>Lygus</taxon>
    </lineage>
</organism>
<protein>
    <submittedName>
        <fullName evidence="1">Protein PAM1</fullName>
    </submittedName>
</protein>
<dbReference type="EMBL" id="GBHO01002760">
    <property type="protein sequence ID" value="JAG40844.1"/>
    <property type="molecule type" value="Transcribed_RNA"/>
</dbReference>
<sequence length="117" mass="12717">NTEGRRLVSTMEEYGLWVLNGRSAGDTDGGLTCLTSRGSSVVDQVWVSSPSLESIQDFKVHLYSSCSDHIPCIIELVSDSPAPLDGVSAVLDEKLLSNPVQREEYQGMISQKLLSSE</sequence>
<reference evidence="1" key="2">
    <citation type="submission" date="2014-07" db="EMBL/GenBank/DDBJ databases">
        <authorList>
            <person name="Hull J."/>
        </authorList>
    </citation>
    <scope>NUCLEOTIDE SEQUENCE</scope>
</reference>
<feature type="non-terminal residue" evidence="1">
    <location>
        <position position="1"/>
    </location>
</feature>
<proteinExistence type="predicted"/>
<evidence type="ECO:0000313" key="1">
    <source>
        <dbReference type="EMBL" id="JAG40844.1"/>
    </source>
</evidence>
<dbReference type="Gene3D" id="3.60.10.10">
    <property type="entry name" value="Endonuclease/exonuclease/phosphatase"/>
    <property type="match status" value="1"/>
</dbReference>
<feature type="non-terminal residue" evidence="1">
    <location>
        <position position="117"/>
    </location>
</feature>
<reference evidence="1" key="1">
    <citation type="journal article" date="2014" name="PLoS ONE">
        <title>Transcriptome-Based Identification of ABC Transporters in the Western Tarnished Plant Bug Lygus hesperus.</title>
        <authorList>
            <person name="Hull J.J."/>
            <person name="Chaney K."/>
            <person name="Geib S.M."/>
            <person name="Fabrick J.A."/>
            <person name="Brent C.S."/>
            <person name="Walsh D."/>
            <person name="Lavine L.C."/>
        </authorList>
    </citation>
    <scope>NUCLEOTIDE SEQUENCE</scope>
</reference>
<dbReference type="InterPro" id="IPR036691">
    <property type="entry name" value="Endo/exonu/phosph_ase_sf"/>
</dbReference>
<dbReference type="SUPFAM" id="SSF56219">
    <property type="entry name" value="DNase I-like"/>
    <property type="match status" value="1"/>
</dbReference>
<accession>A0A0A9Z8R6</accession>
<dbReference type="AlphaFoldDB" id="A0A0A9Z8R6"/>
<name>A0A0A9Z8R6_LYGHE</name>
<gene>
    <name evidence="1" type="primary">PAM1</name>
    <name evidence="1" type="ORF">CM83_104630</name>
</gene>